<protein>
    <recommendedName>
        <fullName evidence="1">DUF302 domain-containing protein</fullName>
    </recommendedName>
</protein>
<keyword evidence="3" id="KW-1185">Reference proteome</keyword>
<gene>
    <name evidence="2" type="ordered locus">MA_3947</name>
</gene>
<dbReference type="InParanoid" id="Q8TJ41"/>
<dbReference type="STRING" id="188937.MA_3947"/>
<organism evidence="2 3">
    <name type="scientific">Methanosarcina acetivorans (strain ATCC 35395 / DSM 2834 / JCM 12185 / C2A)</name>
    <dbReference type="NCBI Taxonomy" id="188937"/>
    <lineage>
        <taxon>Archaea</taxon>
        <taxon>Methanobacteriati</taxon>
        <taxon>Methanobacteriota</taxon>
        <taxon>Stenosarchaea group</taxon>
        <taxon>Methanomicrobia</taxon>
        <taxon>Methanosarcinales</taxon>
        <taxon>Methanosarcinaceae</taxon>
        <taxon>Methanosarcina</taxon>
    </lineage>
</organism>
<accession>Q8TJ41</accession>
<feature type="domain" description="DUF302" evidence="1">
    <location>
        <begin position="61"/>
        <end position="123"/>
    </location>
</feature>
<dbReference type="KEGG" id="mac:MA_3947"/>
<dbReference type="Gene3D" id="3.30.310.70">
    <property type="entry name" value="TT1751-like domain"/>
    <property type="match status" value="1"/>
</dbReference>
<dbReference type="PhylomeDB" id="Q8TJ41"/>
<dbReference type="PANTHER" id="PTHR38342:SF1">
    <property type="entry name" value="SLR5037 PROTEIN"/>
    <property type="match status" value="1"/>
</dbReference>
<proteinExistence type="predicted"/>
<dbReference type="InterPro" id="IPR005180">
    <property type="entry name" value="DUF302"/>
</dbReference>
<dbReference type="PANTHER" id="PTHR38342">
    <property type="entry name" value="SLR5037 PROTEIN"/>
    <property type="match status" value="1"/>
</dbReference>
<sequence>MGQNEVDSLRIKMNVSSISLNMYGEPSMYDITTRTNLRYDEAIAKVKKELAKEGFGVLTEIDVKETLKKKLDYDFTDYIILGACNPPFAKNALEGEMNIGLLLPCNVIVYADGDETVVSAIRPKEMFKLVENKELIGIADEIEERLERVIANI</sequence>
<dbReference type="EnsemblBacteria" id="AAM07298">
    <property type="protein sequence ID" value="AAM07298"/>
    <property type="gene ID" value="MA_3947"/>
</dbReference>
<dbReference type="EMBL" id="AE010299">
    <property type="protein sequence ID" value="AAM07298.1"/>
    <property type="molecule type" value="Genomic_DNA"/>
</dbReference>
<evidence type="ECO:0000259" key="1">
    <source>
        <dbReference type="Pfam" id="PF03625"/>
    </source>
</evidence>
<dbReference type="Pfam" id="PF03625">
    <property type="entry name" value="DUF302"/>
    <property type="match status" value="1"/>
</dbReference>
<name>Q8TJ41_METAC</name>
<dbReference type="CDD" id="cd14797">
    <property type="entry name" value="DUF302"/>
    <property type="match status" value="1"/>
</dbReference>
<reference evidence="2 3" key="1">
    <citation type="journal article" date="2002" name="Genome Res.">
        <title>The genome of Methanosarcina acetivorans reveals extensive metabolic and physiological diversity.</title>
        <authorList>
            <person name="Galagan J.E."/>
            <person name="Nusbaum C."/>
            <person name="Roy A."/>
            <person name="Endrizzi M.G."/>
            <person name="Macdonald P."/>
            <person name="FitzHugh W."/>
            <person name="Calvo S."/>
            <person name="Engels R."/>
            <person name="Smirnov S."/>
            <person name="Atnoor D."/>
            <person name="Brown A."/>
            <person name="Allen N."/>
            <person name="Naylor J."/>
            <person name="Stange-Thomann N."/>
            <person name="DeArellano K."/>
            <person name="Johnson R."/>
            <person name="Linton L."/>
            <person name="McEwan P."/>
            <person name="McKernan K."/>
            <person name="Talamas J."/>
            <person name="Tirrell A."/>
            <person name="Ye W."/>
            <person name="Zimmer A."/>
            <person name="Barber R.D."/>
            <person name="Cann I."/>
            <person name="Graham D.E."/>
            <person name="Grahame D.A."/>
            <person name="Guss A."/>
            <person name="Hedderich R."/>
            <person name="Ingram-Smith C."/>
            <person name="Kuettner C.H."/>
            <person name="Krzycki J.A."/>
            <person name="Leigh J.A."/>
            <person name="Li W."/>
            <person name="Liu J."/>
            <person name="Mukhopadhyay B."/>
            <person name="Reeve J.N."/>
            <person name="Smith K."/>
            <person name="Springer T.A."/>
            <person name="Umayam L.A."/>
            <person name="White O."/>
            <person name="White R.H."/>
            <person name="de Macario E.C."/>
            <person name="Ferry J.G."/>
            <person name="Jarrell K.F."/>
            <person name="Jing H."/>
            <person name="Macario A.J.L."/>
            <person name="Paulsen I."/>
            <person name="Pritchett M."/>
            <person name="Sowers K.R."/>
            <person name="Swanson R.V."/>
            <person name="Zinder S.H."/>
            <person name="Lander E."/>
            <person name="Metcalf W.W."/>
            <person name="Birren B."/>
        </authorList>
    </citation>
    <scope>NUCLEOTIDE SEQUENCE [LARGE SCALE GENOMIC DNA]</scope>
    <source>
        <strain evidence="3">ATCC 35395 / DSM 2834 / JCM 12185 / C2A</strain>
    </source>
</reference>
<dbReference type="AlphaFoldDB" id="Q8TJ41"/>
<dbReference type="InterPro" id="IPR016796">
    <property type="entry name" value="UCP021774"/>
</dbReference>
<dbReference type="Proteomes" id="UP000002487">
    <property type="component" value="Chromosome"/>
</dbReference>
<dbReference type="PIRSF" id="PIRSF021774">
    <property type="entry name" value="UCP021774"/>
    <property type="match status" value="1"/>
</dbReference>
<dbReference type="HOGENOM" id="CLU_126998_1_1_2"/>
<evidence type="ECO:0000313" key="3">
    <source>
        <dbReference type="Proteomes" id="UP000002487"/>
    </source>
</evidence>
<evidence type="ECO:0000313" key="2">
    <source>
        <dbReference type="EMBL" id="AAM07298.1"/>
    </source>
</evidence>
<dbReference type="SUPFAM" id="SSF103247">
    <property type="entry name" value="TT1751-like"/>
    <property type="match status" value="1"/>
</dbReference>
<dbReference type="InterPro" id="IPR035923">
    <property type="entry name" value="TT1751-like_sf"/>
</dbReference>